<evidence type="ECO:0000256" key="4">
    <source>
        <dbReference type="ARBA" id="ARBA00022679"/>
    </source>
</evidence>
<feature type="compositionally biased region" description="Low complexity" evidence="7">
    <location>
        <begin position="1234"/>
        <end position="1254"/>
    </location>
</feature>
<feature type="domain" description="EamA" evidence="9">
    <location>
        <begin position="954"/>
        <end position="1083"/>
    </location>
</feature>
<feature type="region of interest" description="Disordered" evidence="7">
    <location>
        <begin position="329"/>
        <end position="358"/>
    </location>
</feature>
<dbReference type="PANTHER" id="PTHR48261:SF6">
    <property type="entry name" value="GLYCOSYLTRANSFERASE FAMILY PROTEIN"/>
    <property type="match status" value="1"/>
</dbReference>
<dbReference type="InterPro" id="IPR000620">
    <property type="entry name" value="EamA_dom"/>
</dbReference>
<feature type="domain" description="Glycosyl transferase 64" evidence="10">
    <location>
        <begin position="470"/>
        <end position="726"/>
    </location>
</feature>
<dbReference type="Pfam" id="PF00892">
    <property type="entry name" value="EamA"/>
    <property type="match status" value="2"/>
</dbReference>
<evidence type="ECO:0000256" key="5">
    <source>
        <dbReference type="ARBA" id="ARBA00023136"/>
    </source>
</evidence>
<dbReference type="InterPro" id="IPR029044">
    <property type="entry name" value="Nucleotide-diphossugar_trans"/>
</dbReference>
<feature type="compositionally biased region" description="Gly residues" evidence="7">
    <location>
        <begin position="157"/>
        <end position="166"/>
    </location>
</feature>
<dbReference type="SUPFAM" id="SSF103481">
    <property type="entry name" value="Multidrug resistance efflux transporter EmrE"/>
    <property type="match status" value="2"/>
</dbReference>
<feature type="transmembrane region" description="Helical" evidence="8">
    <location>
        <begin position="1400"/>
        <end position="1424"/>
    </location>
</feature>
<dbReference type="InterPro" id="IPR037185">
    <property type="entry name" value="EmrE-like"/>
</dbReference>
<feature type="region of interest" description="Disordered" evidence="7">
    <location>
        <begin position="1216"/>
        <end position="1254"/>
    </location>
</feature>
<feature type="region of interest" description="Disordered" evidence="7">
    <location>
        <begin position="1703"/>
        <end position="1748"/>
    </location>
</feature>
<keyword evidence="8" id="KW-0812">Transmembrane</keyword>
<feature type="domain" description="EamA" evidence="9">
    <location>
        <begin position="801"/>
        <end position="933"/>
    </location>
</feature>
<feature type="region of interest" description="Disordered" evidence="7">
    <location>
        <begin position="1526"/>
        <end position="1556"/>
    </location>
</feature>
<dbReference type="InterPro" id="IPR004263">
    <property type="entry name" value="Exostosin"/>
</dbReference>
<comment type="subcellular location">
    <subcellularLocation>
        <location evidence="1">Membrane</location>
    </subcellularLocation>
</comment>
<dbReference type="Proteomes" id="UP000239899">
    <property type="component" value="Unassembled WGS sequence"/>
</dbReference>
<feature type="compositionally biased region" description="Low complexity" evidence="7">
    <location>
        <begin position="1102"/>
        <end position="1125"/>
    </location>
</feature>
<comment type="caution">
    <text evidence="11">The sequence shown here is derived from an EMBL/GenBank/DDBJ whole genome shotgun (WGS) entry which is preliminary data.</text>
</comment>
<feature type="transmembrane region" description="Helical" evidence="8">
    <location>
        <begin position="917"/>
        <end position="937"/>
    </location>
</feature>
<dbReference type="InterPro" id="IPR015338">
    <property type="entry name" value="GT64_dom"/>
</dbReference>
<evidence type="ECO:0000256" key="7">
    <source>
        <dbReference type="SAM" id="MobiDB-lite"/>
    </source>
</evidence>
<dbReference type="GO" id="GO:0016020">
    <property type="term" value="C:membrane"/>
    <property type="evidence" value="ECO:0007669"/>
    <property type="project" value="UniProtKB-SubCell"/>
</dbReference>
<feature type="region of interest" description="Disordered" evidence="7">
    <location>
        <begin position="1372"/>
        <end position="1391"/>
    </location>
</feature>
<feature type="transmembrane region" description="Helical" evidence="8">
    <location>
        <begin position="943"/>
        <end position="960"/>
    </location>
</feature>
<accession>A0A2P6THF7</accession>
<evidence type="ECO:0000256" key="3">
    <source>
        <dbReference type="ARBA" id="ARBA00008700"/>
    </source>
</evidence>
<name>A0A2P6THF7_CHLSO</name>
<feature type="transmembrane region" description="Helical" evidence="8">
    <location>
        <begin position="1066"/>
        <end position="1084"/>
    </location>
</feature>
<dbReference type="Gene3D" id="3.90.550.10">
    <property type="entry name" value="Spore Coat Polysaccharide Biosynthesis Protein SpsA, Chain A"/>
    <property type="match status" value="1"/>
</dbReference>
<proteinExistence type="inferred from homology"/>
<keyword evidence="6" id="KW-1015">Disulfide bond</keyword>
<feature type="compositionally biased region" description="Low complexity" evidence="7">
    <location>
        <begin position="330"/>
        <end position="352"/>
    </location>
</feature>
<dbReference type="STRING" id="3076.A0A2P6THF7"/>
<feature type="region of interest" description="Disordered" evidence="7">
    <location>
        <begin position="83"/>
        <end position="186"/>
    </location>
</feature>
<evidence type="ECO:0000313" key="11">
    <source>
        <dbReference type="EMBL" id="PRW33720.1"/>
    </source>
</evidence>
<protein>
    <submittedName>
        <fullName evidence="11">Solute carrier family 35 member G1</fullName>
    </submittedName>
</protein>
<dbReference type="Pfam" id="PF09258">
    <property type="entry name" value="Glyco_transf_64"/>
    <property type="match status" value="1"/>
</dbReference>
<keyword evidence="12" id="KW-1185">Reference proteome</keyword>
<feature type="transmembrane region" description="Helical" evidence="8">
    <location>
        <begin position="889"/>
        <end position="910"/>
    </location>
</feature>
<feature type="transmembrane region" description="Helical" evidence="8">
    <location>
        <begin position="827"/>
        <end position="844"/>
    </location>
</feature>
<comment type="similarity">
    <text evidence="2">Belongs to the drug/metabolite transporter (DMT) superfamily. Plant drug/metabolite exporter (P-DME) (TC 2.A.7.4) family.</text>
</comment>
<dbReference type="PANTHER" id="PTHR48261">
    <property type="entry name" value="ACETYLGLUCOSAMINYLTRANSFERASE"/>
    <property type="match status" value="1"/>
</dbReference>
<reference evidence="11 12" key="1">
    <citation type="journal article" date="2018" name="Plant J.">
        <title>Genome sequences of Chlorella sorokiniana UTEX 1602 and Micractinium conductrix SAG 241.80: implications to maltose excretion by a green alga.</title>
        <authorList>
            <person name="Arriola M.B."/>
            <person name="Velmurugan N."/>
            <person name="Zhang Y."/>
            <person name="Plunkett M.H."/>
            <person name="Hondzo H."/>
            <person name="Barney B.M."/>
        </authorList>
    </citation>
    <scope>NUCLEOTIDE SEQUENCE [LARGE SCALE GENOMIC DNA]</scope>
    <source>
        <strain evidence="12">UTEX 1602</strain>
    </source>
</reference>
<dbReference type="GO" id="GO:0016757">
    <property type="term" value="F:glycosyltransferase activity"/>
    <property type="evidence" value="ECO:0007669"/>
    <property type="project" value="InterPro"/>
</dbReference>
<dbReference type="EMBL" id="LHPG02000016">
    <property type="protein sequence ID" value="PRW33720.1"/>
    <property type="molecule type" value="Genomic_DNA"/>
</dbReference>
<dbReference type="OrthoDB" id="306876at2759"/>
<evidence type="ECO:0000259" key="9">
    <source>
        <dbReference type="Pfam" id="PF00892"/>
    </source>
</evidence>
<evidence type="ECO:0000256" key="8">
    <source>
        <dbReference type="SAM" id="Phobius"/>
    </source>
</evidence>
<organism evidence="11 12">
    <name type="scientific">Chlorella sorokiniana</name>
    <name type="common">Freshwater green alga</name>
    <dbReference type="NCBI Taxonomy" id="3076"/>
    <lineage>
        <taxon>Eukaryota</taxon>
        <taxon>Viridiplantae</taxon>
        <taxon>Chlorophyta</taxon>
        <taxon>core chlorophytes</taxon>
        <taxon>Trebouxiophyceae</taxon>
        <taxon>Chlorellales</taxon>
        <taxon>Chlorellaceae</taxon>
        <taxon>Chlorella clade</taxon>
        <taxon>Chlorella</taxon>
    </lineage>
</organism>
<feature type="compositionally biased region" description="Low complexity" evidence="7">
    <location>
        <begin position="1703"/>
        <end position="1713"/>
    </location>
</feature>
<sequence>MQVVQETEEGGERVEEPGALEAAAAAVADAATAAAHKVEGLAAGAYHAVVKEAPGADVSGEGAPVKGWAEGAQETGGLLRQREGQVGMQQAVPGERPRPESGGSAAAAGLGSGGSDGRTGQAVKEGGYDSDSEGTGPVLKGVTHTAGHGGIHEAGAKGSGGGGGPSAGSPRRHGHTHGHGDSDRSAAVVAGEAAAASHKHAVQGLFTRALEAAEELAATAAGKLKHGAQLAAGTAPEQHPADQLTALQESIARMEGERAEDVAYQKAKKELGIAMEGLRALQQRLLSQTGSWVGAGAQGHAASAADGAPAPPAAARLLAWLTHGRAGREPVLPVRKPKPKSSSPIGSPPGSRRLLRGGGSRAGLQRALRAALLLLMVAAAAACTVAAAAALYYRSIIYEPADALAAATAEVQQALRAAGSAAVWPAGAPSLAAEDDLKPPGPAAIDVLRAAEDPPIEESPAPQPLWTANYTVVVMSYAARLRTLPLVVNKMGSCPSVAEVLIVWNGEDPPPPSHFRSRAPVRVRQETQMDLSNRLRADEGIRTAAVFLCDDDVLLRCADVERAFARWLAAPQALVGFFPRLLETWSPPQYHGEQVAFARGRYNAMLTATEFVGLDVLKRYWTERYGWARWVVGQKLNCEDLLLNWAAAEGIRENFLAAQPIPPLGKPQQAPAGPERWPPHAVWVQPSRRLDISLLSGLRTGISRRRAAHEATRRECVGMWTNAYGDLLQEEKIEWQGNAAGAGRSPGGLHAPLLPAASPVCQALHVQLPSPGGAAAAAAAPSSSPQREQAAAASTKRELQGLLLNALATVFGAGMSLFAKISGREGVGVFEIVLTRSFILLLFTTPDLLRHRVNPFEDPRRRWLLVLRGVLGFLAVSFLYWSVSLLPLAMASTLSFISPIFVAALSPLILREKTPSSLFLGIATALVGMLLVVQPPFLFGGQSGNISLLGVTVGVCQALFNSLSRITVRALSKDSSERMSSIIFGQGLIGFLAAAVACIATGDFQTPSRPRIWGPLLAGGLLGYFYQLALTAGLRLCRAAPAVSLSYLTVIWGLLSDTLLFHQTPNAVSCVGAVVICLSSFFVAQSTGQKSQKGSATAATATAAGGSSESRGGSPAKQGAAADVEAAAEADGDEEDRPLLAAEQDTKGEQQPQPPQQQQAPPGLHTPHFTTSADLEASVDRLARPTDAAEGGSPTGTAPLQGVGVQGDALDQLAEQQAAAGGAATAQPPPLPPAAEVAAGQAAGEAPAAAAGQEDALDSLMRSAEHAAPVVSGHSGHSGQSGPPNSTAAGAQAAQGQSSARPAPSPFLRLRSMKGSSPPIASSLPHHTTSDSKPETGSGGGGDLAAGSDADGLPLAVAPSAAAADRTAAAGGSGLEAGAAGPEAEAAGEVPVEKKRRRRWLLLLLFLLLLLLLLGGGIGIALAVGKKKAPAAAPAVAPPPSTGIYQSGSWMPQASVAAKVMGVIPGPTNETAYVINACYEGFYFNGSLWRMIAGPFDASAAAPAPAPAPAAVQALPYGDGGSGGSGGGASAAVASRRLRQQAAEAQGREGVDLSLSPPDMPAGMVDGVVVSDGMMWALLPSRTETGDWAVKAPLPACSAVYDGVYNGSVQSFAANAHGGSYAEFVDIGSGSTSGLTACACGAISTFDVGFLNIGGSPYVATVGFTCESGQQQPDPAATGLALSSSATAAAALSLTAATQPIAAPAQPQPATTISASQSEPAATLAASQPQPTAALATTQSPTSPPAVTGKWNCTVGWWRRLGGSTMANPSITTLSGPQMIFRFTETVSTTRSASTCGCGYDSVLLIFDAGAAGPTTQTINSPTAAGPGKVFAAEGVTFLQCVDDEGDQCTGANTWLTPAYNASAWPSGCTSDSATCDSLPGRASFVTFPTTVGRIYLVVVADWDAVATTYRINVW</sequence>
<feature type="region of interest" description="Disordered" evidence="7">
    <location>
        <begin position="1102"/>
        <end position="1170"/>
    </location>
</feature>
<dbReference type="SUPFAM" id="SSF53448">
    <property type="entry name" value="Nucleotide-diphospho-sugar transferases"/>
    <property type="match status" value="1"/>
</dbReference>
<feature type="compositionally biased region" description="Low complexity" evidence="7">
    <location>
        <begin position="1272"/>
        <end position="1302"/>
    </location>
</feature>
<evidence type="ECO:0000256" key="6">
    <source>
        <dbReference type="ARBA" id="ARBA00023157"/>
    </source>
</evidence>
<evidence type="ECO:0000313" key="12">
    <source>
        <dbReference type="Proteomes" id="UP000239899"/>
    </source>
</evidence>
<gene>
    <name evidence="11" type="ORF">C2E21_7661</name>
</gene>
<feature type="compositionally biased region" description="Polar residues" evidence="7">
    <location>
        <begin position="1714"/>
        <end position="1741"/>
    </location>
</feature>
<evidence type="ECO:0000256" key="1">
    <source>
        <dbReference type="ARBA" id="ARBA00004370"/>
    </source>
</evidence>
<feature type="compositionally biased region" description="Acidic residues" evidence="7">
    <location>
        <begin position="1126"/>
        <end position="1136"/>
    </location>
</feature>
<feature type="transmembrane region" description="Helical" evidence="8">
    <location>
        <begin position="370"/>
        <end position="393"/>
    </location>
</feature>
<keyword evidence="4" id="KW-0808">Transferase</keyword>
<evidence type="ECO:0000259" key="10">
    <source>
        <dbReference type="Pfam" id="PF09258"/>
    </source>
</evidence>
<comment type="similarity">
    <text evidence="3">Belongs to the glycosyltransferase 64 family.</text>
</comment>
<keyword evidence="8" id="KW-1133">Transmembrane helix</keyword>
<feature type="transmembrane region" description="Helical" evidence="8">
    <location>
        <begin position="802"/>
        <end position="821"/>
    </location>
</feature>
<evidence type="ECO:0000256" key="2">
    <source>
        <dbReference type="ARBA" id="ARBA00007635"/>
    </source>
</evidence>
<feature type="transmembrane region" description="Helical" evidence="8">
    <location>
        <begin position="981"/>
        <end position="1000"/>
    </location>
</feature>
<feature type="transmembrane region" description="Helical" evidence="8">
    <location>
        <begin position="865"/>
        <end position="883"/>
    </location>
</feature>
<feature type="compositionally biased region" description="Low complexity" evidence="7">
    <location>
        <begin position="1372"/>
        <end position="1389"/>
    </location>
</feature>
<feature type="region of interest" description="Disordered" evidence="7">
    <location>
        <begin position="1267"/>
        <end position="1351"/>
    </location>
</feature>
<feature type="compositionally biased region" description="Low complexity" evidence="7">
    <location>
        <begin position="1216"/>
        <end position="1226"/>
    </location>
</feature>
<feature type="transmembrane region" description="Helical" evidence="8">
    <location>
        <begin position="1036"/>
        <end position="1054"/>
    </location>
</feature>
<feature type="transmembrane region" description="Helical" evidence="8">
    <location>
        <begin position="1012"/>
        <end position="1029"/>
    </location>
</feature>
<keyword evidence="5 8" id="KW-0472">Membrane</keyword>